<accession>A0A1I7XQ04</accession>
<dbReference type="GO" id="GO:0008270">
    <property type="term" value="F:zinc ion binding"/>
    <property type="evidence" value="ECO:0007669"/>
    <property type="project" value="UniProtKB-KW"/>
</dbReference>
<proteinExistence type="predicted"/>
<keyword evidence="11" id="KW-1185">Reference proteome</keyword>
<feature type="region of interest" description="Disordered" evidence="9">
    <location>
        <begin position="413"/>
        <end position="437"/>
    </location>
</feature>
<dbReference type="GO" id="GO:0003677">
    <property type="term" value="F:DNA binding"/>
    <property type="evidence" value="ECO:0007669"/>
    <property type="project" value="UniProtKB-KW"/>
</dbReference>
<dbReference type="CDD" id="cd00167">
    <property type="entry name" value="SANT"/>
    <property type="match status" value="1"/>
</dbReference>
<evidence type="ECO:0000256" key="2">
    <source>
        <dbReference type="ARBA" id="ARBA00022491"/>
    </source>
</evidence>
<keyword evidence="4" id="KW-0863">Zinc-finger</keyword>
<sequence>MKDDDDRKMRNAIVIPPLLLDDTFRRRGFFDNKHAIIKDAALENRKGMESFIATWSEEERVLFRSRLSAVGKNYANIAMYLEKKSVKDCVLYYYLSKKRENYKVLFPKRKRKVAKSYKPPIMPTAEELMMYQLVPQDASIQTQRNILTLQLAFMEFLFINNIYLLANAPLQENRCINCQLRIDPAMNPGRVLTRASYEMYGIDSKKQGADVKICTKCKDLVLKNRNSGRCMVKACASGRRKAKATKPMPAKWRQMDDRQRAFLLAHMGIPREILKCCGPCFKRIGKKLDLLFSGDLHEEMEKFEEEAQQVWQNDEVCLFCDSIVTRLLNLVSDLGTDWNMVSEQMDGRSADECRIQYETGRKDDDDDDDDDEGETEKGERPDDEVIMEEETQDIPEVIVPEVETEDTTFLTNELIVPPPPSSPTDTEIEADRTQSENPAVLPVQSPIAISSLSDGPSTIKGSITAGTPFRPPSVSIIEPSVNNVPVPVSTPVSQSLATMATVANSVASACNTPQPQQSSTQSVANVDPAMLLQIQIHQLLGGGDENRSRAVMEQLAAGLQQQQRQYQNCFENIFLYVTIMFFLQQLAQISQLLSQQPQMEQLLLPYSMCTEAELIRLSTTAAEPPHVRMLAEVMLQKKQRESTAAAQAMQIRQQHSQNLLVCSTTSKSVTAAQTPRATKVTTGTAKVYRRQQQLLQVQEQQRREQQQVKDKMDQLKNGENALVTYEKLLISLANRVKDINQTLNSLDLTPFQRNQLALEYQQTSAQYNNAQTNYVPLKQQVHQLRLSLTALGVLPNATGTSMSGVTIGCSSSALVTGGGTSLSAASTSTRQEEIRSSQLLLSPDEQRIREEIDKNDNEIADVEKNLRRYEEEERNYQKMKMNAEQMMTSAFRINSKDQDIKAKRELNTAQDNLRIVEHTRITFQKRLESLKERREAFVTQLRTLRDTSGVIVGGSSHPLSKGAVKEFHPHKTVVQQQQQSYQPVTSSAINAHQQLQLQFHHHQQQQQQQQKNLIGIRQPTTEAKQVNCFLSCSRRTNYKSSCSKCPSFFSHTQSGNEKEIRSISTVNLLITLDSIIKLLINTNCLGLETICLPTVQSAVRHPQRRPASPAVTAIGTQRSSVGSRSILGIPTPFSVTTTVGSPQSQMSPRLSVPTSPQVQYMNSLVFTPKECVKIQSEVPSATVAPQRSEVPSAVVQPITVSAVHSSNTTTIQGFQIPSTNGGQLPPPSTLPFTLSQSHVLSAAPTYEPLSPEDEAVGSPAPVPTRSEPSTATCGAQPSNSRMFSVLDFDWPVPSSVPSSSGPAHPVPEILRGAPEGSAAAAAKPAFEPLSDDED</sequence>
<dbReference type="PROSITE" id="PS51293">
    <property type="entry name" value="SANT"/>
    <property type="match status" value="1"/>
</dbReference>
<dbReference type="GO" id="GO:0003713">
    <property type="term" value="F:transcription coactivator activity"/>
    <property type="evidence" value="ECO:0007669"/>
    <property type="project" value="TreeGrafter"/>
</dbReference>
<dbReference type="Proteomes" id="UP000095283">
    <property type="component" value="Unplaced"/>
</dbReference>
<evidence type="ECO:0000256" key="6">
    <source>
        <dbReference type="ARBA" id="ARBA00023125"/>
    </source>
</evidence>
<keyword evidence="3" id="KW-0479">Metal-binding</keyword>
<feature type="domain" description="SANT" evidence="10">
    <location>
        <begin position="50"/>
        <end position="101"/>
    </location>
</feature>
<dbReference type="SMART" id="SM00717">
    <property type="entry name" value="SANT"/>
    <property type="match status" value="2"/>
</dbReference>
<keyword evidence="8" id="KW-0175">Coiled coil</keyword>
<evidence type="ECO:0000256" key="3">
    <source>
        <dbReference type="ARBA" id="ARBA00022723"/>
    </source>
</evidence>
<feature type="region of interest" description="Disordered" evidence="9">
    <location>
        <begin position="1294"/>
        <end position="1334"/>
    </location>
</feature>
<name>A0A1I7XQ04_HETBA</name>
<dbReference type="InterPro" id="IPR009057">
    <property type="entry name" value="Homeodomain-like_sf"/>
</dbReference>
<feature type="compositionally biased region" description="Acidic residues" evidence="9">
    <location>
        <begin position="364"/>
        <end position="374"/>
    </location>
</feature>
<feature type="coiled-coil region" evidence="8">
    <location>
        <begin position="688"/>
        <end position="718"/>
    </location>
</feature>
<evidence type="ECO:0000256" key="7">
    <source>
        <dbReference type="ARBA" id="ARBA00023242"/>
    </source>
</evidence>
<dbReference type="GO" id="GO:0016592">
    <property type="term" value="C:mediator complex"/>
    <property type="evidence" value="ECO:0007669"/>
    <property type="project" value="TreeGrafter"/>
</dbReference>
<evidence type="ECO:0000259" key="10">
    <source>
        <dbReference type="PROSITE" id="PS51293"/>
    </source>
</evidence>
<feature type="region of interest" description="Disordered" evidence="9">
    <location>
        <begin position="1247"/>
        <end position="1278"/>
    </location>
</feature>
<feature type="coiled-coil region" evidence="8">
    <location>
        <begin position="845"/>
        <end position="889"/>
    </location>
</feature>
<dbReference type="InterPro" id="IPR051647">
    <property type="entry name" value="Mediator_comp_sub12"/>
</dbReference>
<dbReference type="Gene3D" id="1.10.10.60">
    <property type="entry name" value="Homeodomain-like"/>
    <property type="match status" value="2"/>
</dbReference>
<dbReference type="GO" id="GO:0045944">
    <property type="term" value="P:positive regulation of transcription by RNA polymerase II"/>
    <property type="evidence" value="ECO:0007669"/>
    <property type="project" value="TreeGrafter"/>
</dbReference>
<feature type="region of interest" description="Disordered" evidence="9">
    <location>
        <begin position="358"/>
        <end position="388"/>
    </location>
</feature>
<keyword evidence="7" id="KW-0539">Nucleus</keyword>
<organism evidence="11 12">
    <name type="scientific">Heterorhabditis bacteriophora</name>
    <name type="common">Entomopathogenic nematode worm</name>
    <dbReference type="NCBI Taxonomy" id="37862"/>
    <lineage>
        <taxon>Eukaryota</taxon>
        <taxon>Metazoa</taxon>
        <taxon>Ecdysozoa</taxon>
        <taxon>Nematoda</taxon>
        <taxon>Chromadorea</taxon>
        <taxon>Rhabditida</taxon>
        <taxon>Rhabditina</taxon>
        <taxon>Rhabditomorpha</taxon>
        <taxon>Strongyloidea</taxon>
        <taxon>Heterorhabditidae</taxon>
        <taxon>Heterorhabditis</taxon>
    </lineage>
</organism>
<keyword evidence="6" id="KW-0238">DNA-binding</keyword>
<reference evidence="12" key="1">
    <citation type="submission" date="2016-11" db="UniProtKB">
        <authorList>
            <consortium name="WormBaseParasite"/>
        </authorList>
    </citation>
    <scope>IDENTIFICATION</scope>
</reference>
<comment type="subcellular location">
    <subcellularLocation>
        <location evidence="1">Nucleus</location>
    </subcellularLocation>
</comment>
<keyword evidence="2" id="KW-0678">Repressor</keyword>
<dbReference type="FunFam" id="1.10.10.60:FF:000012">
    <property type="entry name" value="Metastasis-associated 1 family, member 3"/>
    <property type="match status" value="1"/>
</dbReference>
<dbReference type="PANTHER" id="PTHR46007">
    <property type="entry name" value="MEDIATOR OF RNA POLYMERASE II TRANSCRIPTION SUBUNIT 12"/>
    <property type="match status" value="1"/>
</dbReference>
<dbReference type="InterPro" id="IPR001005">
    <property type="entry name" value="SANT/Myb"/>
</dbReference>
<evidence type="ECO:0000256" key="4">
    <source>
        <dbReference type="ARBA" id="ARBA00022771"/>
    </source>
</evidence>
<protein>
    <submittedName>
        <fullName evidence="12">SANT domain-containing protein</fullName>
    </submittedName>
</protein>
<evidence type="ECO:0000313" key="12">
    <source>
        <dbReference type="WBParaSite" id="Hba_19872"/>
    </source>
</evidence>
<dbReference type="InterPro" id="IPR017884">
    <property type="entry name" value="SANT_dom"/>
</dbReference>
<feature type="compositionally biased region" description="Low complexity" evidence="9">
    <location>
        <begin position="1294"/>
        <end position="1325"/>
    </location>
</feature>
<dbReference type="WBParaSite" id="Hba_19872">
    <property type="protein sequence ID" value="Hba_19872"/>
    <property type="gene ID" value="Hba_19872"/>
</dbReference>
<evidence type="ECO:0000256" key="5">
    <source>
        <dbReference type="ARBA" id="ARBA00022833"/>
    </source>
</evidence>
<dbReference type="PANTHER" id="PTHR46007:SF12">
    <property type="entry name" value="C2H2-TYPE DOMAIN-CONTAINING PROTEIN-RELATED"/>
    <property type="match status" value="1"/>
</dbReference>
<dbReference type="SUPFAM" id="SSF46689">
    <property type="entry name" value="Homeodomain-like"/>
    <property type="match status" value="1"/>
</dbReference>
<keyword evidence="5" id="KW-0862">Zinc</keyword>
<evidence type="ECO:0000256" key="9">
    <source>
        <dbReference type="SAM" id="MobiDB-lite"/>
    </source>
</evidence>
<evidence type="ECO:0000256" key="8">
    <source>
        <dbReference type="SAM" id="Coils"/>
    </source>
</evidence>
<evidence type="ECO:0000256" key="1">
    <source>
        <dbReference type="ARBA" id="ARBA00004123"/>
    </source>
</evidence>
<feature type="compositionally biased region" description="Polar residues" evidence="9">
    <location>
        <begin position="1266"/>
        <end position="1278"/>
    </location>
</feature>
<evidence type="ECO:0000313" key="11">
    <source>
        <dbReference type="Proteomes" id="UP000095283"/>
    </source>
</evidence>